<proteinExistence type="inferred from homology"/>
<protein>
    <recommendedName>
        <fullName evidence="2">Anti-sigma factor antagonist</fullName>
    </recommendedName>
</protein>
<name>A0A2T0MY20_9ACTN</name>
<reference evidence="4 5" key="1">
    <citation type="submission" date="2018-03" db="EMBL/GenBank/DDBJ databases">
        <title>Genomic Encyclopedia of Type Strains, Phase III (KMG-III): the genomes of soil and plant-associated and newly described type strains.</title>
        <authorList>
            <person name="Whitman W."/>
        </authorList>
    </citation>
    <scope>NUCLEOTIDE SEQUENCE [LARGE SCALE GENOMIC DNA]</scope>
    <source>
        <strain evidence="4 5">CGMCC 4.7104</strain>
    </source>
</reference>
<dbReference type="GO" id="GO:0043856">
    <property type="term" value="F:anti-sigma factor antagonist activity"/>
    <property type="evidence" value="ECO:0007669"/>
    <property type="project" value="InterPro"/>
</dbReference>
<comment type="similarity">
    <text evidence="1 2">Belongs to the anti-sigma-factor antagonist family.</text>
</comment>
<dbReference type="InterPro" id="IPR036513">
    <property type="entry name" value="STAS_dom_sf"/>
</dbReference>
<evidence type="ECO:0000313" key="4">
    <source>
        <dbReference type="EMBL" id="PRX64144.1"/>
    </source>
</evidence>
<dbReference type="PANTHER" id="PTHR33495">
    <property type="entry name" value="ANTI-SIGMA FACTOR ANTAGONIST TM_1081-RELATED-RELATED"/>
    <property type="match status" value="1"/>
</dbReference>
<dbReference type="Gene3D" id="3.30.750.24">
    <property type="entry name" value="STAS domain"/>
    <property type="match status" value="1"/>
</dbReference>
<gene>
    <name evidence="4" type="ORF">B0I32_10972</name>
</gene>
<dbReference type="Pfam" id="PF01740">
    <property type="entry name" value="STAS"/>
    <property type="match status" value="1"/>
</dbReference>
<evidence type="ECO:0000313" key="5">
    <source>
        <dbReference type="Proteomes" id="UP000238312"/>
    </source>
</evidence>
<dbReference type="EMBL" id="PVNG01000009">
    <property type="protein sequence ID" value="PRX64144.1"/>
    <property type="molecule type" value="Genomic_DNA"/>
</dbReference>
<accession>A0A2T0MY20</accession>
<dbReference type="PANTHER" id="PTHR33495:SF2">
    <property type="entry name" value="ANTI-SIGMA FACTOR ANTAGONIST TM_1081-RELATED"/>
    <property type="match status" value="1"/>
</dbReference>
<keyword evidence="5" id="KW-1185">Reference proteome</keyword>
<comment type="caution">
    <text evidence="4">The sequence shown here is derived from an EMBL/GenBank/DDBJ whole genome shotgun (WGS) entry which is preliminary data.</text>
</comment>
<dbReference type="InterPro" id="IPR002645">
    <property type="entry name" value="STAS_dom"/>
</dbReference>
<dbReference type="PROSITE" id="PS50801">
    <property type="entry name" value="STAS"/>
    <property type="match status" value="1"/>
</dbReference>
<dbReference type="NCBIfam" id="TIGR00377">
    <property type="entry name" value="ant_ant_sig"/>
    <property type="match status" value="1"/>
</dbReference>
<dbReference type="CDD" id="cd07043">
    <property type="entry name" value="STAS_anti-anti-sigma_factors"/>
    <property type="match status" value="1"/>
</dbReference>
<evidence type="ECO:0000256" key="2">
    <source>
        <dbReference type="RuleBase" id="RU003749"/>
    </source>
</evidence>
<dbReference type="InterPro" id="IPR003658">
    <property type="entry name" value="Anti-sigma_ant"/>
</dbReference>
<organism evidence="4 5">
    <name type="scientific">Nonomuraea fuscirosea</name>
    <dbReference type="NCBI Taxonomy" id="1291556"/>
    <lineage>
        <taxon>Bacteria</taxon>
        <taxon>Bacillati</taxon>
        <taxon>Actinomycetota</taxon>
        <taxon>Actinomycetes</taxon>
        <taxon>Streptosporangiales</taxon>
        <taxon>Streptosporangiaceae</taxon>
        <taxon>Nonomuraea</taxon>
    </lineage>
</organism>
<evidence type="ECO:0000256" key="1">
    <source>
        <dbReference type="ARBA" id="ARBA00009013"/>
    </source>
</evidence>
<evidence type="ECO:0000259" key="3">
    <source>
        <dbReference type="PROSITE" id="PS50801"/>
    </source>
</evidence>
<dbReference type="SUPFAM" id="SSF52091">
    <property type="entry name" value="SpoIIaa-like"/>
    <property type="match status" value="1"/>
</dbReference>
<sequence length="107" mass="11444">MTGIPRAPFAGTGASAATIVHLSGEIDIFTSTAVRLQLLNALRHSTKLLIFDLSQVSFCDSSGLAVLVGIQHRARAQNITLALANPRSYTSHVLRVTGLDRDLLMMA</sequence>
<dbReference type="OrthoDB" id="3294096at2"/>
<dbReference type="Proteomes" id="UP000238312">
    <property type="component" value="Unassembled WGS sequence"/>
</dbReference>
<dbReference type="AlphaFoldDB" id="A0A2T0MY20"/>
<feature type="domain" description="STAS" evidence="3">
    <location>
        <begin position="19"/>
        <end position="107"/>
    </location>
</feature>